<evidence type="ECO:0000313" key="3">
    <source>
        <dbReference type="EMBL" id="RST92415.1"/>
    </source>
</evidence>
<dbReference type="GO" id="GO:0006508">
    <property type="term" value="P:proteolysis"/>
    <property type="evidence" value="ECO:0007669"/>
    <property type="project" value="InterPro"/>
</dbReference>
<reference evidence="3 4" key="1">
    <citation type="submission" date="2017-05" db="EMBL/GenBank/DDBJ databases">
        <title>Vagococcus spp. assemblies.</title>
        <authorList>
            <person name="Gulvik C.A."/>
        </authorList>
    </citation>
    <scope>NUCLEOTIDE SEQUENCE [LARGE SCALE GENOMIC DNA]</scope>
    <source>
        <strain evidence="3 4">NCFB 2777</strain>
    </source>
</reference>
<dbReference type="OrthoDB" id="31158at2"/>
<comment type="caution">
    <text evidence="3">The sequence shown here is derived from an EMBL/GenBank/DDBJ whole genome shotgun (WGS) entry which is preliminary data.</text>
</comment>
<evidence type="ECO:0000259" key="2">
    <source>
        <dbReference type="Pfam" id="PF00326"/>
    </source>
</evidence>
<dbReference type="InterPro" id="IPR029058">
    <property type="entry name" value="AB_hydrolase_fold"/>
</dbReference>
<name>A0A429ZFH3_9ENTE</name>
<dbReference type="InterPro" id="IPR050261">
    <property type="entry name" value="FrsA_esterase"/>
</dbReference>
<dbReference type="Pfam" id="PF00326">
    <property type="entry name" value="Peptidase_S9"/>
    <property type="match status" value="1"/>
</dbReference>
<dbReference type="GeneID" id="98569314"/>
<dbReference type="Proteomes" id="UP000287239">
    <property type="component" value="Unassembled WGS sequence"/>
</dbReference>
<proteinExistence type="predicted"/>
<gene>
    <name evidence="3" type="ORF">CBF35_13260</name>
</gene>
<accession>A0A429ZFH3</accession>
<evidence type="ECO:0000256" key="1">
    <source>
        <dbReference type="ARBA" id="ARBA00022801"/>
    </source>
</evidence>
<sequence length="251" mass="28911">MKLTNRERTIHSIPTLEIIQEELSNQPLPLVIFYHGWRNNKELMLTQGRRLANQGFRVILPDSMNHGERRFTEISTIPGVTFLSSIQYNIIEFNLLINYFQERNWILDERIGVGGYSMGGMTTAALLAQHPEIKVAASIMGTPKPSDYIQLIQEKSRAMGRYVPTDLRRILSWVPLFDLSLQPEKLAGRPVLIWHGTLDEKIPYEDAFSFYQANKEQDYAKETVFLTGEGEGHLVTIQLMDQITDFFVEHL</sequence>
<protein>
    <recommendedName>
        <fullName evidence="2">Peptidase S9 prolyl oligopeptidase catalytic domain-containing protein</fullName>
    </recommendedName>
</protein>
<dbReference type="InterPro" id="IPR001375">
    <property type="entry name" value="Peptidase_S9_cat"/>
</dbReference>
<keyword evidence="4" id="KW-1185">Reference proteome</keyword>
<dbReference type="SUPFAM" id="SSF53474">
    <property type="entry name" value="alpha/beta-Hydrolases"/>
    <property type="match status" value="1"/>
</dbReference>
<dbReference type="Gene3D" id="3.40.50.1820">
    <property type="entry name" value="alpha/beta hydrolase"/>
    <property type="match status" value="1"/>
</dbReference>
<dbReference type="EMBL" id="NGJU01000023">
    <property type="protein sequence ID" value="RST92415.1"/>
    <property type="molecule type" value="Genomic_DNA"/>
</dbReference>
<dbReference type="GO" id="GO:0052689">
    <property type="term" value="F:carboxylic ester hydrolase activity"/>
    <property type="evidence" value="ECO:0007669"/>
    <property type="project" value="UniProtKB-ARBA"/>
</dbReference>
<dbReference type="GO" id="GO:0008236">
    <property type="term" value="F:serine-type peptidase activity"/>
    <property type="evidence" value="ECO:0007669"/>
    <property type="project" value="InterPro"/>
</dbReference>
<dbReference type="PANTHER" id="PTHR22946:SF9">
    <property type="entry name" value="POLYKETIDE TRANSFERASE AF380"/>
    <property type="match status" value="1"/>
</dbReference>
<evidence type="ECO:0000313" key="4">
    <source>
        <dbReference type="Proteomes" id="UP000287239"/>
    </source>
</evidence>
<organism evidence="3 4">
    <name type="scientific">Vagococcus salmoninarum</name>
    <dbReference type="NCBI Taxonomy" id="2739"/>
    <lineage>
        <taxon>Bacteria</taxon>
        <taxon>Bacillati</taxon>
        <taxon>Bacillota</taxon>
        <taxon>Bacilli</taxon>
        <taxon>Lactobacillales</taxon>
        <taxon>Enterococcaceae</taxon>
        <taxon>Vagococcus</taxon>
    </lineage>
</organism>
<keyword evidence="1" id="KW-0378">Hydrolase</keyword>
<feature type="domain" description="Peptidase S9 prolyl oligopeptidase catalytic" evidence="2">
    <location>
        <begin position="96"/>
        <end position="251"/>
    </location>
</feature>
<dbReference type="PANTHER" id="PTHR22946">
    <property type="entry name" value="DIENELACTONE HYDROLASE DOMAIN-CONTAINING PROTEIN-RELATED"/>
    <property type="match status" value="1"/>
</dbReference>
<dbReference type="RefSeq" id="WP_126781932.1">
    <property type="nucleotide sequence ID" value="NZ_NGJU01000023.1"/>
</dbReference>
<dbReference type="AlphaFoldDB" id="A0A429ZFH3"/>